<organism evidence="10 11">
    <name type="scientific">Streptomyces xanthophaeus</name>
    <dbReference type="NCBI Taxonomy" id="67385"/>
    <lineage>
        <taxon>Bacteria</taxon>
        <taxon>Bacillati</taxon>
        <taxon>Actinomycetota</taxon>
        <taxon>Actinomycetes</taxon>
        <taxon>Kitasatosporales</taxon>
        <taxon>Streptomycetaceae</taxon>
        <taxon>Streptomyces</taxon>
    </lineage>
</organism>
<feature type="binding site" evidence="8">
    <location>
        <position position="97"/>
    </location>
    <ligand>
        <name>Mg(2+)</name>
        <dbReference type="ChEBI" id="CHEBI:18420"/>
    </ligand>
</feature>
<dbReference type="GO" id="GO:0016787">
    <property type="term" value="F:hydrolase activity"/>
    <property type="evidence" value="ECO:0007669"/>
    <property type="project" value="UniProtKB-KW"/>
</dbReference>
<dbReference type="PANTHER" id="PTHR33653">
    <property type="entry name" value="RIBONUCLEASE VAPC2"/>
    <property type="match status" value="1"/>
</dbReference>
<dbReference type="CDD" id="cd18755">
    <property type="entry name" value="PIN_MtVapC3_VapC21-like"/>
    <property type="match status" value="1"/>
</dbReference>
<dbReference type="SUPFAM" id="SSF88723">
    <property type="entry name" value="PIN domain-like"/>
    <property type="match status" value="1"/>
</dbReference>
<proteinExistence type="inferred from homology"/>
<reference evidence="10" key="1">
    <citation type="submission" date="2020-09" db="EMBL/GenBank/DDBJ databases">
        <title>Whole genome shotgun sequence of Streptomyces xanthophaeus NBRC 12829.</title>
        <authorList>
            <person name="Komaki H."/>
            <person name="Tamura T."/>
        </authorList>
    </citation>
    <scope>NUCLEOTIDE SEQUENCE</scope>
    <source>
        <strain evidence="10">NBRC 12829</strain>
    </source>
</reference>
<evidence type="ECO:0000256" key="2">
    <source>
        <dbReference type="ARBA" id="ARBA00022649"/>
    </source>
</evidence>
<comment type="caution">
    <text evidence="10">The sequence shown here is derived from an EMBL/GenBank/DDBJ whole genome shotgun (WGS) entry which is preliminary data.</text>
</comment>
<comment type="function">
    <text evidence="8">Toxic component of a toxin-antitoxin (TA) system. An RNase.</text>
</comment>
<feature type="domain" description="PIN" evidence="9">
    <location>
        <begin position="4"/>
        <end position="123"/>
    </location>
</feature>
<dbReference type="EMBL" id="BNEE01000006">
    <property type="protein sequence ID" value="GHI89948.1"/>
    <property type="molecule type" value="Genomic_DNA"/>
</dbReference>
<evidence type="ECO:0000256" key="5">
    <source>
        <dbReference type="ARBA" id="ARBA00022801"/>
    </source>
</evidence>
<comment type="cofactor">
    <cofactor evidence="1 8">
        <name>Mg(2+)</name>
        <dbReference type="ChEBI" id="CHEBI:18420"/>
    </cofactor>
</comment>
<evidence type="ECO:0000313" key="10">
    <source>
        <dbReference type="EMBL" id="GHI89948.1"/>
    </source>
</evidence>
<dbReference type="InterPro" id="IPR002716">
    <property type="entry name" value="PIN_dom"/>
</dbReference>
<dbReference type="AlphaFoldDB" id="A0A919HBA9"/>
<evidence type="ECO:0000256" key="7">
    <source>
        <dbReference type="ARBA" id="ARBA00038093"/>
    </source>
</evidence>
<keyword evidence="5 8" id="KW-0378">Hydrolase</keyword>
<keyword evidence="6 8" id="KW-0460">Magnesium</keyword>
<evidence type="ECO:0000313" key="11">
    <source>
        <dbReference type="Proteomes" id="UP000600026"/>
    </source>
</evidence>
<dbReference type="InterPro" id="IPR022907">
    <property type="entry name" value="VapC_family"/>
</dbReference>
<evidence type="ECO:0000256" key="8">
    <source>
        <dbReference type="HAMAP-Rule" id="MF_00265"/>
    </source>
</evidence>
<dbReference type="Gene3D" id="3.40.50.1010">
    <property type="entry name" value="5'-nuclease"/>
    <property type="match status" value="1"/>
</dbReference>
<sequence>MIRYLIDTSAYVHLVTHPDDMVGWDAEIETGAIGISEATRTEILFSANGPADRDDIESDLSALFGLVRIPKDAWRWVENAQYKLTQKGRHRAAGPLDLLVCATAVHHGLTVLHRDNDFATVARVIKEVHQRDVRRIEED</sequence>
<accession>A0A919HBA9</accession>
<keyword evidence="3 8" id="KW-0540">Nuclease</keyword>
<dbReference type="InterPro" id="IPR029060">
    <property type="entry name" value="PIN-like_dom_sf"/>
</dbReference>
<dbReference type="OrthoDB" id="5185254at2"/>
<dbReference type="GO" id="GO:0004540">
    <property type="term" value="F:RNA nuclease activity"/>
    <property type="evidence" value="ECO:0007669"/>
    <property type="project" value="InterPro"/>
</dbReference>
<dbReference type="Pfam" id="PF01850">
    <property type="entry name" value="PIN"/>
    <property type="match status" value="1"/>
</dbReference>
<keyword evidence="2 8" id="KW-1277">Toxin-antitoxin system</keyword>
<evidence type="ECO:0000256" key="3">
    <source>
        <dbReference type="ARBA" id="ARBA00022722"/>
    </source>
</evidence>
<name>A0A919HBA9_9ACTN</name>
<keyword evidence="11" id="KW-1185">Reference proteome</keyword>
<evidence type="ECO:0000259" key="9">
    <source>
        <dbReference type="Pfam" id="PF01850"/>
    </source>
</evidence>
<protein>
    <recommendedName>
        <fullName evidence="8">Ribonuclease VapC</fullName>
        <shortName evidence="8">RNase VapC</shortName>
        <ecNumber evidence="8">3.1.-.-</ecNumber>
    </recommendedName>
    <alternativeName>
        <fullName evidence="8">Toxin VapC</fullName>
    </alternativeName>
</protein>
<dbReference type="EC" id="3.1.-.-" evidence="8"/>
<evidence type="ECO:0000256" key="1">
    <source>
        <dbReference type="ARBA" id="ARBA00001946"/>
    </source>
</evidence>
<dbReference type="GO" id="GO:0090729">
    <property type="term" value="F:toxin activity"/>
    <property type="evidence" value="ECO:0007669"/>
    <property type="project" value="UniProtKB-KW"/>
</dbReference>
<evidence type="ECO:0000256" key="6">
    <source>
        <dbReference type="ARBA" id="ARBA00022842"/>
    </source>
</evidence>
<dbReference type="Proteomes" id="UP000600026">
    <property type="component" value="Unassembled WGS sequence"/>
</dbReference>
<evidence type="ECO:0000256" key="4">
    <source>
        <dbReference type="ARBA" id="ARBA00022723"/>
    </source>
</evidence>
<gene>
    <name evidence="10" type="primary">vapc2</name>
    <name evidence="8" type="synonym">vapC</name>
    <name evidence="10" type="ORF">Sxan_73120</name>
</gene>
<dbReference type="RefSeq" id="WP_031148796.1">
    <property type="nucleotide sequence ID" value="NZ_BNEE01000006.1"/>
</dbReference>
<keyword evidence="8" id="KW-0800">Toxin</keyword>
<feature type="binding site" evidence="8">
    <location>
        <position position="7"/>
    </location>
    <ligand>
        <name>Mg(2+)</name>
        <dbReference type="ChEBI" id="CHEBI:18420"/>
    </ligand>
</feature>
<dbReference type="InterPro" id="IPR050556">
    <property type="entry name" value="Type_II_TA_system_RNase"/>
</dbReference>
<dbReference type="GO" id="GO:0000287">
    <property type="term" value="F:magnesium ion binding"/>
    <property type="evidence" value="ECO:0007669"/>
    <property type="project" value="UniProtKB-UniRule"/>
</dbReference>
<dbReference type="PANTHER" id="PTHR33653:SF1">
    <property type="entry name" value="RIBONUCLEASE VAPC2"/>
    <property type="match status" value="1"/>
</dbReference>
<keyword evidence="4 8" id="KW-0479">Metal-binding</keyword>
<comment type="similarity">
    <text evidence="7 8">Belongs to the PINc/VapC protein family.</text>
</comment>
<dbReference type="HAMAP" id="MF_00265">
    <property type="entry name" value="VapC_Nob1"/>
    <property type="match status" value="1"/>
</dbReference>